<dbReference type="PANTHER" id="PTHR43215">
    <property type="entry name" value="RADIAL SPOKE HEAD 1 HOMOLOG"/>
    <property type="match status" value="1"/>
</dbReference>
<gene>
    <name evidence="2" type="ORF">DFO70_1662</name>
</gene>
<dbReference type="EMBL" id="QNSF01000066">
    <property type="protein sequence ID" value="RBP84036.1"/>
    <property type="molecule type" value="Genomic_DNA"/>
</dbReference>
<organism evidence="2 3">
    <name type="scientific">Cytobacillus firmus</name>
    <name type="common">Bacillus firmus</name>
    <dbReference type="NCBI Taxonomy" id="1399"/>
    <lineage>
        <taxon>Bacteria</taxon>
        <taxon>Bacillati</taxon>
        <taxon>Bacillota</taxon>
        <taxon>Bacilli</taxon>
        <taxon>Bacillales</taxon>
        <taxon>Bacillaceae</taxon>
        <taxon>Cytobacillus</taxon>
    </lineage>
</organism>
<evidence type="ECO:0000313" key="3">
    <source>
        <dbReference type="Proteomes" id="UP000252731"/>
    </source>
</evidence>
<protein>
    <recommendedName>
        <fullName evidence="4">MORN repeat protein</fullName>
    </recommendedName>
</protein>
<dbReference type="SUPFAM" id="SSF82185">
    <property type="entry name" value="Histone H3 K4-specific methyltransferase SET7/9 N-terminal domain"/>
    <property type="match status" value="3"/>
</dbReference>
<reference evidence="2 3" key="1">
    <citation type="submission" date="2018-06" db="EMBL/GenBank/DDBJ databases">
        <title>Freshwater and sediment microbial communities from various areas in North America, analyzing microbe dynamics in response to fracking.</title>
        <authorList>
            <person name="Lamendella R."/>
        </authorList>
    </citation>
    <scope>NUCLEOTIDE SEQUENCE [LARGE SCALE GENOMIC DNA]</scope>
    <source>
        <strain evidence="2 3">14_TX</strain>
    </source>
</reference>
<dbReference type="InterPro" id="IPR003409">
    <property type="entry name" value="MORN"/>
</dbReference>
<sequence>MLGKLFKDVFIKESTIKEIKVNVRLPLETLPFGEMEKDIFITSAENKNETIGELRFVNYIRAGNDDYIEHGYIYSEKSWDDHDKELGFYKGEIRNFLPHGKGILKGDAKLLWWNHYFRQQSLRYEGTFNNGKYHGQGKFLVDDELVYEGDFYEGRIQGEGTFYNINGDYYQGFWMNNKMEGEGTFYNKNKNVIYEGFWKNGQANGDGILYINEDSHVETLQRVYKGQFQNGYIQTDREEVLFKVSLSDLSSIWTNTTRLYEGEIQNNVRIGFGREFDEHGRIVYEGKFKDNLRHGRGKWYIDHHSERFYEGEFRGNLRDGFGIEFYDGKIEYEGSWKSDKYNGFGILHKRFSKYELYEGEWINGKRDGYGKQLINNKITYSGQWVDNNPSGEGLYYYYPYKSYLPEDVPFAIFKNDKQGTSFPYKVIATITNYNFEKKYGFFKPMEGQYHSNKIFFHVNDIKIKMPTNSYNGYSTSKLYLVEVVHTEKGLKAIRAIEFDSHQQKSFMS</sequence>
<dbReference type="RefSeq" id="WP_166672402.1">
    <property type="nucleotide sequence ID" value="NZ_QNSF01000066.1"/>
</dbReference>
<dbReference type="SMART" id="SM00698">
    <property type="entry name" value="MORN"/>
    <property type="match status" value="9"/>
</dbReference>
<keyword evidence="3" id="KW-1185">Reference proteome</keyword>
<keyword evidence="1" id="KW-0677">Repeat</keyword>
<evidence type="ECO:0000313" key="2">
    <source>
        <dbReference type="EMBL" id="RBP84036.1"/>
    </source>
</evidence>
<dbReference type="PANTHER" id="PTHR43215:SF14">
    <property type="entry name" value="RADIAL SPOKE HEAD 1 HOMOLOG"/>
    <property type="match status" value="1"/>
</dbReference>
<proteinExistence type="predicted"/>
<dbReference type="Proteomes" id="UP000252731">
    <property type="component" value="Unassembled WGS sequence"/>
</dbReference>
<dbReference type="Gene3D" id="2.20.110.10">
    <property type="entry name" value="Histone H3 K4-specific methyltransferase SET7/9 N-terminal domain"/>
    <property type="match status" value="4"/>
</dbReference>
<accession>A0A366JAH7</accession>
<evidence type="ECO:0000256" key="1">
    <source>
        <dbReference type="ARBA" id="ARBA00022737"/>
    </source>
</evidence>
<dbReference type="AlphaFoldDB" id="A0A366JAH7"/>
<comment type="caution">
    <text evidence="2">The sequence shown here is derived from an EMBL/GenBank/DDBJ whole genome shotgun (WGS) entry which is preliminary data.</text>
</comment>
<name>A0A366JAH7_CYTFI</name>
<evidence type="ECO:0008006" key="4">
    <source>
        <dbReference type="Google" id="ProtNLM"/>
    </source>
</evidence>
<dbReference type="Pfam" id="PF02493">
    <property type="entry name" value="MORN"/>
    <property type="match status" value="9"/>
</dbReference>
<dbReference type="GO" id="GO:0005829">
    <property type="term" value="C:cytosol"/>
    <property type="evidence" value="ECO:0007669"/>
    <property type="project" value="TreeGrafter"/>
</dbReference>